<gene>
    <name evidence="1" type="ORF">WN50_30210</name>
</gene>
<comment type="caution">
    <text evidence="1">The sequence shown here is derived from an EMBL/GenBank/DDBJ whole genome shotgun (WGS) entry which is preliminary data.</text>
</comment>
<dbReference type="EMBL" id="LATL02000353">
    <property type="protein sequence ID" value="KKD34563.1"/>
    <property type="molecule type" value="Genomic_DNA"/>
</dbReference>
<evidence type="ECO:0000313" key="1">
    <source>
        <dbReference type="EMBL" id="KKD34563.1"/>
    </source>
</evidence>
<protein>
    <submittedName>
        <fullName evidence="1">Uncharacterized protein</fullName>
    </submittedName>
</protein>
<dbReference type="OrthoDB" id="531397at2"/>
<dbReference type="Proteomes" id="UP000033607">
    <property type="component" value="Unassembled WGS sequence"/>
</dbReference>
<dbReference type="AlphaFoldDB" id="A0A0F5Y755"/>
<name>A0A0F5Y755_9CYAN</name>
<evidence type="ECO:0000313" key="2">
    <source>
        <dbReference type="Proteomes" id="UP000033607"/>
    </source>
</evidence>
<proteinExistence type="predicted"/>
<dbReference type="RefSeq" id="WP_046282329.1">
    <property type="nucleotide sequence ID" value="NZ_LATL02000353.1"/>
</dbReference>
<organism evidence="1 2">
    <name type="scientific">Limnoraphis robusta CS-951</name>
    <dbReference type="NCBI Taxonomy" id="1637645"/>
    <lineage>
        <taxon>Bacteria</taxon>
        <taxon>Bacillati</taxon>
        <taxon>Cyanobacteriota</taxon>
        <taxon>Cyanophyceae</taxon>
        <taxon>Oscillatoriophycideae</taxon>
        <taxon>Oscillatoriales</taxon>
        <taxon>Sirenicapillariaceae</taxon>
        <taxon>Limnoraphis</taxon>
    </lineage>
</organism>
<sequence length="108" mass="12279">MVTQLDAKQIAIDFLGDDLELLDEEREWLSVIDSRLINEGWYIVEVGVEGLPDKWVLQVYENGECDPCYTFISPILPSEITTDLEEIPEGIAMAIESERAGRIIEKVH</sequence>
<reference evidence="1 2" key="1">
    <citation type="submission" date="2015-06" db="EMBL/GenBank/DDBJ databases">
        <title>Draft genome assembly of filamentous brackish cyanobacterium Limnoraphis robusta strain CS-951.</title>
        <authorList>
            <person name="Willis A."/>
            <person name="Parks M."/>
            <person name="Burford M.A."/>
        </authorList>
    </citation>
    <scope>NUCLEOTIDE SEQUENCE [LARGE SCALE GENOMIC DNA]</scope>
    <source>
        <strain evidence="1 2">CS-951</strain>
    </source>
</reference>
<accession>A0A0F5Y755</accession>